<dbReference type="InterPro" id="IPR029787">
    <property type="entry name" value="Nucleotide_cyclase"/>
</dbReference>
<dbReference type="NCBIfam" id="TIGR00254">
    <property type="entry name" value="GGDEF"/>
    <property type="match status" value="1"/>
</dbReference>
<evidence type="ECO:0000256" key="1">
    <source>
        <dbReference type="ARBA" id="ARBA00012282"/>
    </source>
</evidence>
<dbReference type="RefSeq" id="WP_093308896.1">
    <property type="nucleotide sequence ID" value="NZ_FNYH01000004.1"/>
</dbReference>
<reference evidence="7" key="1">
    <citation type="submission" date="2016-10" db="EMBL/GenBank/DDBJ databases">
        <authorList>
            <person name="Varghese N."/>
            <person name="Submissions S."/>
        </authorList>
    </citation>
    <scope>NUCLEOTIDE SEQUENCE [LARGE SCALE GENOMIC DNA]</scope>
    <source>
        <strain evidence="7">DSM 7165</strain>
    </source>
</reference>
<dbReference type="PROSITE" id="PS50112">
    <property type="entry name" value="PAS"/>
    <property type="match status" value="1"/>
</dbReference>
<dbReference type="EC" id="3.1.4.52" evidence="1"/>
<dbReference type="SMART" id="SM00091">
    <property type="entry name" value="PAS"/>
    <property type="match status" value="1"/>
</dbReference>
<dbReference type="NCBIfam" id="TIGR00229">
    <property type="entry name" value="sensory_box"/>
    <property type="match status" value="1"/>
</dbReference>
<dbReference type="Pfam" id="PF00989">
    <property type="entry name" value="PAS"/>
    <property type="match status" value="1"/>
</dbReference>
<keyword evidence="2" id="KW-0973">c-di-GMP</keyword>
<protein>
    <recommendedName>
        <fullName evidence="1">cyclic-guanylate-specific phosphodiesterase</fullName>
        <ecNumber evidence="1">3.1.4.52</ecNumber>
    </recommendedName>
</protein>
<dbReference type="PROSITE" id="PS50887">
    <property type="entry name" value="GGDEF"/>
    <property type="match status" value="1"/>
</dbReference>
<dbReference type="InterPro" id="IPR052155">
    <property type="entry name" value="Biofilm_reg_signaling"/>
</dbReference>
<dbReference type="SMART" id="SM00052">
    <property type="entry name" value="EAL"/>
    <property type="match status" value="1"/>
</dbReference>
<dbReference type="PANTHER" id="PTHR44757">
    <property type="entry name" value="DIGUANYLATE CYCLASE DGCP"/>
    <property type="match status" value="1"/>
</dbReference>
<dbReference type="OrthoDB" id="9804951at2"/>
<dbReference type="Gene3D" id="3.30.70.270">
    <property type="match status" value="1"/>
</dbReference>
<accession>A0A1H6RP79</accession>
<dbReference type="InterPro" id="IPR035919">
    <property type="entry name" value="EAL_sf"/>
</dbReference>
<sequence>MPEETPYSQHSATHLIFVALPLLFERHLPTDISLQKALHLLRQGLFFSHQLELSRPSYQIHPEDKSLIYPIHLDPEHRALVLTLNPDIRLEACRALGFNSFEEYRRCEDLFLQGAADQLGRLLRHAHLRTDSFYQDDQFFSVIFDTIPDAVTITRLSDGCYIEVNRAFCEYTGYLREEALGRTPAELQIWADPHFRETLRTQLTLHNKVTGLETRYRNRQGQLRAVLVSATCIPIRGELCMVGGFRDISDRKHLEERLSHIAEHNHVTGLVNRHYLQRQGDTWRARWHEYGIRVAYIYLDLDRFKNINHSFGYGYGDLLLQAVAQRLLESFPEEILVTHLAADEFLLLVPFTEKESIQKTLDFLRTLFVRPFQLRDRRLYITASSGVIEDATYTDFDLEALIQKAHSALNQAKRLGSQQCAFYTPVLDQHTSARLQLEGELREALDNEEFFLVYQPQIDMRLQQITGVEALIRWQHPKRGLVSPAQFIPVAQETGLIIEIGAWVLQTACHQMRQWQQQGVAIPKVAVNVSGVQIEAGTLLATLDSALQQNQLDPSLLELEISEDFFIHQADTVLQTLTSIREQGVKLSIDDFGTGYSSLSQIHRLPLDILKIDKSFIDQLAHQDTAIVQAIIGMAKALDLEIIAEGVETAQQAGALLDMGCSQAQGYLYSPPLPLEALADFIKQRSFHVL</sequence>
<dbReference type="InterPro" id="IPR043128">
    <property type="entry name" value="Rev_trsase/Diguanyl_cyclase"/>
</dbReference>
<dbReference type="PANTHER" id="PTHR44757:SF2">
    <property type="entry name" value="BIOFILM ARCHITECTURE MAINTENANCE PROTEIN MBAA"/>
    <property type="match status" value="1"/>
</dbReference>
<feature type="domain" description="GGDEF" evidence="5">
    <location>
        <begin position="292"/>
        <end position="425"/>
    </location>
</feature>
<dbReference type="CDD" id="cd00130">
    <property type="entry name" value="PAS"/>
    <property type="match status" value="1"/>
</dbReference>
<dbReference type="SUPFAM" id="SSF55785">
    <property type="entry name" value="PYP-like sensor domain (PAS domain)"/>
    <property type="match status" value="1"/>
</dbReference>
<dbReference type="PROSITE" id="PS50883">
    <property type="entry name" value="EAL"/>
    <property type="match status" value="1"/>
</dbReference>
<dbReference type="InterPro" id="IPR001633">
    <property type="entry name" value="EAL_dom"/>
</dbReference>
<dbReference type="InterPro" id="IPR000160">
    <property type="entry name" value="GGDEF_dom"/>
</dbReference>
<dbReference type="EMBL" id="FNYH01000004">
    <property type="protein sequence ID" value="SEI54347.1"/>
    <property type="molecule type" value="Genomic_DNA"/>
</dbReference>
<dbReference type="CDD" id="cd01948">
    <property type="entry name" value="EAL"/>
    <property type="match status" value="1"/>
</dbReference>
<dbReference type="InterPro" id="IPR013767">
    <property type="entry name" value="PAS_fold"/>
</dbReference>
<evidence type="ECO:0000259" key="3">
    <source>
        <dbReference type="PROSITE" id="PS50112"/>
    </source>
</evidence>
<dbReference type="Pfam" id="PF00563">
    <property type="entry name" value="EAL"/>
    <property type="match status" value="1"/>
</dbReference>
<gene>
    <name evidence="6" type="ORF">SAMN05421831_10414</name>
</gene>
<dbReference type="GO" id="GO:0006355">
    <property type="term" value="P:regulation of DNA-templated transcription"/>
    <property type="evidence" value="ECO:0007669"/>
    <property type="project" value="InterPro"/>
</dbReference>
<evidence type="ECO:0000256" key="2">
    <source>
        <dbReference type="ARBA" id="ARBA00022636"/>
    </source>
</evidence>
<dbReference type="GO" id="GO:0071111">
    <property type="term" value="F:cyclic-guanylate-specific phosphodiesterase activity"/>
    <property type="evidence" value="ECO:0007669"/>
    <property type="project" value="UniProtKB-EC"/>
</dbReference>
<dbReference type="InterPro" id="IPR035965">
    <property type="entry name" value="PAS-like_dom_sf"/>
</dbReference>
<evidence type="ECO:0000259" key="5">
    <source>
        <dbReference type="PROSITE" id="PS50887"/>
    </source>
</evidence>
<dbReference type="AlphaFoldDB" id="A0A1H6RP79"/>
<proteinExistence type="predicted"/>
<dbReference type="Gene3D" id="3.20.20.450">
    <property type="entry name" value="EAL domain"/>
    <property type="match status" value="1"/>
</dbReference>
<feature type="domain" description="PAS" evidence="3">
    <location>
        <begin position="136"/>
        <end position="183"/>
    </location>
</feature>
<dbReference type="InterPro" id="IPR000014">
    <property type="entry name" value="PAS"/>
</dbReference>
<organism evidence="6 7">
    <name type="scientific">Allopseudospirillum japonicum</name>
    <dbReference type="NCBI Taxonomy" id="64971"/>
    <lineage>
        <taxon>Bacteria</taxon>
        <taxon>Pseudomonadati</taxon>
        <taxon>Pseudomonadota</taxon>
        <taxon>Gammaproteobacteria</taxon>
        <taxon>Oceanospirillales</taxon>
        <taxon>Oceanospirillaceae</taxon>
        <taxon>Allopseudospirillum</taxon>
    </lineage>
</organism>
<dbReference type="SUPFAM" id="SSF55073">
    <property type="entry name" value="Nucleotide cyclase"/>
    <property type="match status" value="1"/>
</dbReference>
<dbReference type="Pfam" id="PF00990">
    <property type="entry name" value="GGDEF"/>
    <property type="match status" value="1"/>
</dbReference>
<evidence type="ECO:0000313" key="7">
    <source>
        <dbReference type="Proteomes" id="UP000242999"/>
    </source>
</evidence>
<dbReference type="FunFam" id="3.20.20.450:FF:000001">
    <property type="entry name" value="Cyclic di-GMP phosphodiesterase yahA"/>
    <property type="match status" value="1"/>
</dbReference>
<name>A0A1H6RP79_9GAMM</name>
<dbReference type="STRING" id="64971.SAMN05421831_10414"/>
<evidence type="ECO:0000313" key="6">
    <source>
        <dbReference type="EMBL" id="SEI54347.1"/>
    </source>
</evidence>
<dbReference type="SMART" id="SM00267">
    <property type="entry name" value="GGDEF"/>
    <property type="match status" value="1"/>
</dbReference>
<feature type="domain" description="EAL" evidence="4">
    <location>
        <begin position="434"/>
        <end position="686"/>
    </location>
</feature>
<dbReference type="Proteomes" id="UP000242999">
    <property type="component" value="Unassembled WGS sequence"/>
</dbReference>
<dbReference type="Gene3D" id="3.30.450.20">
    <property type="entry name" value="PAS domain"/>
    <property type="match status" value="1"/>
</dbReference>
<keyword evidence="7" id="KW-1185">Reference proteome</keyword>
<dbReference type="CDD" id="cd01949">
    <property type="entry name" value="GGDEF"/>
    <property type="match status" value="1"/>
</dbReference>
<evidence type="ECO:0000259" key="4">
    <source>
        <dbReference type="PROSITE" id="PS50883"/>
    </source>
</evidence>
<dbReference type="SUPFAM" id="SSF141868">
    <property type="entry name" value="EAL domain-like"/>
    <property type="match status" value="1"/>
</dbReference>